<protein>
    <recommendedName>
        <fullName evidence="2">GTP cyclohydrolase FolE2</fullName>
        <ecNumber evidence="2">3.5.4.16</ecNumber>
    </recommendedName>
</protein>
<comment type="caution">
    <text evidence="3">The sequence shown here is derived from an EMBL/GenBank/DDBJ whole genome shotgun (WGS) entry which is preliminary data.</text>
</comment>
<dbReference type="PANTHER" id="PTHR36445:SF1">
    <property type="entry name" value="GTP CYCLOHYDROLASE MPTA"/>
    <property type="match status" value="1"/>
</dbReference>
<keyword evidence="1 2" id="KW-0378">Hydrolase</keyword>
<dbReference type="Gene3D" id="3.10.270.10">
    <property type="entry name" value="Urate Oxidase"/>
    <property type="match status" value="1"/>
</dbReference>
<comment type="pathway">
    <text evidence="2">Cofactor biosynthesis; 7,8-dihydroneopterin triphosphate biosynthesis; 7,8-dihydroneopterin triphosphate from GTP: step 1/1.</text>
</comment>
<dbReference type="NCBIfam" id="NF010200">
    <property type="entry name" value="PRK13674.1-1"/>
    <property type="match status" value="1"/>
</dbReference>
<feature type="site" description="May be catalytically important" evidence="2">
    <location>
        <position position="144"/>
    </location>
</feature>
<comment type="catalytic activity">
    <reaction evidence="2">
        <text>GTP + H2O = 7,8-dihydroneopterin 3'-triphosphate + formate + H(+)</text>
        <dbReference type="Rhea" id="RHEA:17473"/>
        <dbReference type="ChEBI" id="CHEBI:15377"/>
        <dbReference type="ChEBI" id="CHEBI:15378"/>
        <dbReference type="ChEBI" id="CHEBI:15740"/>
        <dbReference type="ChEBI" id="CHEBI:37565"/>
        <dbReference type="ChEBI" id="CHEBI:58462"/>
        <dbReference type="EC" id="3.5.4.16"/>
    </reaction>
</comment>
<gene>
    <name evidence="2" type="primary">folE2</name>
    <name evidence="3" type="ORF">ENX73_01980</name>
</gene>
<dbReference type="AlphaFoldDB" id="A0A7V3RE39"/>
<organism evidence="3">
    <name type="scientific">Mesoaciditoga lauensis</name>
    <dbReference type="NCBI Taxonomy" id="1495039"/>
    <lineage>
        <taxon>Bacteria</taxon>
        <taxon>Thermotogati</taxon>
        <taxon>Thermotogota</taxon>
        <taxon>Thermotogae</taxon>
        <taxon>Mesoaciditogales</taxon>
        <taxon>Mesoaciditogaceae</taxon>
        <taxon>Mesoaciditoga</taxon>
    </lineage>
</organism>
<accession>A0A7V3RE39</accession>
<dbReference type="GO" id="GO:0003934">
    <property type="term" value="F:GTP cyclohydrolase I activity"/>
    <property type="evidence" value="ECO:0007669"/>
    <property type="project" value="UniProtKB-UniRule"/>
</dbReference>
<sequence>MPDVQNQKDTRNIFIDKVGISDLVYPIIVLDKENNYQNTIGKINMYVDLPEDFRGTHMSRFVEVLNDHRGKMTVQNMEKILDDMRNHLKAKTAHFEVEFDYFVLRKAPVSKIESYTPYKAKFLCKKNDDFDFILEVDVPVQTLCPCSKEISDYGAHNQRARANISIRMNRIVWIEDLINIAESSASTPLFTLLKREDEKYITENSYNNPKFVEDVVRDISMKLEKDERIRWYSVKVTSYESIHTHNAYACHERWKR</sequence>
<evidence type="ECO:0000256" key="2">
    <source>
        <dbReference type="HAMAP-Rule" id="MF_01527"/>
    </source>
</evidence>
<dbReference type="PANTHER" id="PTHR36445">
    <property type="entry name" value="GTP CYCLOHYDROLASE MPTA"/>
    <property type="match status" value="1"/>
</dbReference>
<dbReference type="InterPro" id="IPR003801">
    <property type="entry name" value="GTP_cyclohydrolase_FolE2/MptA"/>
</dbReference>
<dbReference type="EMBL" id="DTPE01000082">
    <property type="protein sequence ID" value="HGE74877.1"/>
    <property type="molecule type" value="Genomic_DNA"/>
</dbReference>
<comment type="similarity">
    <text evidence="2">Belongs to the GTP cyclohydrolase IV family.</text>
</comment>
<dbReference type="GO" id="GO:0046654">
    <property type="term" value="P:tetrahydrofolate biosynthetic process"/>
    <property type="evidence" value="ECO:0007669"/>
    <property type="project" value="UniProtKB-UniRule"/>
</dbReference>
<dbReference type="EC" id="3.5.4.16" evidence="2"/>
<evidence type="ECO:0000313" key="3">
    <source>
        <dbReference type="EMBL" id="HGE74877.1"/>
    </source>
</evidence>
<dbReference type="UniPathway" id="UPA00848">
    <property type="reaction ID" value="UER00151"/>
</dbReference>
<dbReference type="Pfam" id="PF02649">
    <property type="entry name" value="GCHY-1"/>
    <property type="match status" value="1"/>
</dbReference>
<dbReference type="InterPro" id="IPR022838">
    <property type="entry name" value="GTP_cyclohydrolase_FolE2"/>
</dbReference>
<dbReference type="HAMAP" id="MF_01527_B">
    <property type="entry name" value="GTP_cyclohydrol_B"/>
    <property type="match status" value="1"/>
</dbReference>
<proteinExistence type="inferred from homology"/>
<comment type="function">
    <text evidence="2">Converts GTP to 7,8-dihydroneopterin triphosphate.</text>
</comment>
<evidence type="ECO:0000256" key="1">
    <source>
        <dbReference type="ARBA" id="ARBA00022801"/>
    </source>
</evidence>
<name>A0A7V3RE39_9BACT</name>
<reference evidence="3" key="1">
    <citation type="journal article" date="2020" name="mSystems">
        <title>Genome- and Community-Level Interaction Insights into Carbon Utilization and Element Cycling Functions of Hydrothermarchaeota in Hydrothermal Sediment.</title>
        <authorList>
            <person name="Zhou Z."/>
            <person name="Liu Y."/>
            <person name="Xu W."/>
            <person name="Pan J."/>
            <person name="Luo Z.H."/>
            <person name="Li M."/>
        </authorList>
    </citation>
    <scope>NUCLEOTIDE SEQUENCE [LARGE SCALE GENOMIC DNA]</scope>
    <source>
        <strain evidence="3">SpSt-966</strain>
    </source>
</reference>